<dbReference type="SFLD" id="SFLDG01129">
    <property type="entry name" value="C1.5:_HAD__Beta-PGM__Phosphata"/>
    <property type="match status" value="1"/>
</dbReference>
<dbReference type="InterPro" id="IPR006439">
    <property type="entry name" value="HAD-SF_hydro_IA"/>
</dbReference>
<proteinExistence type="predicted"/>
<protein>
    <submittedName>
        <fullName evidence="1">HAD family phosphatase</fullName>
    </submittedName>
</protein>
<dbReference type="EMBL" id="SOGN01000044">
    <property type="protein sequence ID" value="TFC79767.1"/>
    <property type="molecule type" value="Genomic_DNA"/>
</dbReference>
<dbReference type="Gene3D" id="3.40.50.1000">
    <property type="entry name" value="HAD superfamily/HAD-like"/>
    <property type="match status" value="1"/>
</dbReference>
<evidence type="ECO:0000313" key="2">
    <source>
        <dbReference type="Proteomes" id="UP000298433"/>
    </source>
</evidence>
<dbReference type="InterPro" id="IPR036412">
    <property type="entry name" value="HAD-like_sf"/>
</dbReference>
<dbReference type="Pfam" id="PF00702">
    <property type="entry name" value="Hydrolase"/>
    <property type="match status" value="1"/>
</dbReference>
<organism evidence="1 2">
    <name type="scientific">Cryobacterium cheniae</name>
    <dbReference type="NCBI Taxonomy" id="1259262"/>
    <lineage>
        <taxon>Bacteria</taxon>
        <taxon>Bacillati</taxon>
        <taxon>Actinomycetota</taxon>
        <taxon>Actinomycetes</taxon>
        <taxon>Micrococcales</taxon>
        <taxon>Microbacteriaceae</taxon>
        <taxon>Cryobacterium</taxon>
    </lineage>
</organism>
<comment type="caution">
    <text evidence="1">The sequence shown here is derived from an EMBL/GenBank/DDBJ whole genome shotgun (WGS) entry which is preliminary data.</text>
</comment>
<dbReference type="AlphaFoldDB" id="A0A4R8XP86"/>
<dbReference type="PANTHER" id="PTHR18901:SF38">
    <property type="entry name" value="PSEUDOURIDINE-5'-PHOSPHATASE"/>
    <property type="match status" value="1"/>
</dbReference>
<reference evidence="1 2" key="1">
    <citation type="submission" date="2019-03" db="EMBL/GenBank/DDBJ databases">
        <title>Genomics of glacier-inhabiting Cryobacterium strains.</title>
        <authorList>
            <person name="Liu Q."/>
            <person name="Xin Y.-H."/>
        </authorList>
    </citation>
    <scope>NUCLEOTIDE SEQUENCE [LARGE SCALE GENOMIC DNA]</scope>
    <source>
        <strain evidence="1 2">TMT2-48-2</strain>
    </source>
</reference>
<dbReference type="PANTHER" id="PTHR18901">
    <property type="entry name" value="2-DEOXYGLUCOSE-6-PHOSPHATE PHOSPHATASE 2"/>
    <property type="match status" value="1"/>
</dbReference>
<dbReference type="PRINTS" id="PR00413">
    <property type="entry name" value="HADHALOGNASE"/>
</dbReference>
<evidence type="ECO:0000313" key="1">
    <source>
        <dbReference type="EMBL" id="TFC79767.1"/>
    </source>
</evidence>
<keyword evidence="2" id="KW-1185">Reference proteome</keyword>
<dbReference type="InterPro" id="IPR023198">
    <property type="entry name" value="PGP-like_dom2"/>
</dbReference>
<dbReference type="RefSeq" id="WP_134370398.1">
    <property type="nucleotide sequence ID" value="NZ_SOGN01000044.1"/>
</dbReference>
<dbReference type="SFLD" id="SFLDS00003">
    <property type="entry name" value="Haloacid_Dehalogenase"/>
    <property type="match status" value="1"/>
</dbReference>
<accession>A0A4R8XP86</accession>
<sequence>MNSPLPAAVLWDMDGTIVDSEPYWMRAETELVESFGGEWSRSDAMLLVGSGLEGSAVILQSRGVDLAGDAIVHRLTSRVQELLRTHGAPWRPGALELLAELKTAGVPMALVTMSQQRMAHQIAELVGFTAFDTIIAGDMVTHSKPHPEAYLTAAGLLGVDPEQCIAVEDSVPGIAAAVASGAVVVGVPHMVSLPESAHYDLWPTLAGRTLDGFTALYTARRGSIGRTPALTDSE</sequence>
<dbReference type="InterPro" id="IPR023214">
    <property type="entry name" value="HAD_sf"/>
</dbReference>
<dbReference type="Gene3D" id="1.10.150.240">
    <property type="entry name" value="Putative phosphatase, domain 2"/>
    <property type="match status" value="1"/>
</dbReference>
<dbReference type="CDD" id="cd07505">
    <property type="entry name" value="HAD_BPGM-like"/>
    <property type="match status" value="1"/>
</dbReference>
<name>A0A4R8XP86_9MICO</name>
<dbReference type="OrthoDB" id="9797743at2"/>
<dbReference type="SUPFAM" id="SSF56784">
    <property type="entry name" value="HAD-like"/>
    <property type="match status" value="1"/>
</dbReference>
<dbReference type="Proteomes" id="UP000298433">
    <property type="component" value="Unassembled WGS sequence"/>
</dbReference>
<dbReference type="NCBIfam" id="TIGR01509">
    <property type="entry name" value="HAD-SF-IA-v3"/>
    <property type="match status" value="1"/>
</dbReference>
<gene>
    <name evidence="1" type="ORF">E3T23_09690</name>
</gene>